<keyword evidence="2 8" id="KW-1003">Cell membrane</keyword>
<dbReference type="GO" id="GO:0008049">
    <property type="term" value="P:male courtship behavior"/>
    <property type="evidence" value="ECO:0007669"/>
    <property type="project" value="TreeGrafter"/>
</dbReference>
<evidence type="ECO:0000256" key="7">
    <source>
        <dbReference type="ARBA" id="ARBA00023224"/>
    </source>
</evidence>
<dbReference type="PANTHER" id="PTHR21143:SF104">
    <property type="entry name" value="GUSTATORY RECEPTOR 8A-RELATED"/>
    <property type="match status" value="1"/>
</dbReference>
<comment type="similarity">
    <text evidence="8">Belongs to the insect chemoreceptor superfamily. Gustatory receptor (GR) family.</text>
</comment>
<dbReference type="GO" id="GO:0030425">
    <property type="term" value="C:dendrite"/>
    <property type="evidence" value="ECO:0007669"/>
    <property type="project" value="TreeGrafter"/>
</dbReference>
<keyword evidence="4 8" id="KW-1133">Transmembrane helix</keyword>
<dbReference type="InterPro" id="IPR013604">
    <property type="entry name" value="7TM_chemorcpt"/>
</dbReference>
<evidence type="ECO:0000256" key="8">
    <source>
        <dbReference type="RuleBase" id="RU363108"/>
    </source>
</evidence>
<comment type="caution">
    <text evidence="9">The sequence shown here is derived from an EMBL/GenBank/DDBJ whole genome shotgun (WGS) entry which is preliminary data.</text>
</comment>
<dbReference type="GO" id="GO:0005886">
    <property type="term" value="C:plasma membrane"/>
    <property type="evidence" value="ECO:0007669"/>
    <property type="project" value="UniProtKB-SubCell"/>
</dbReference>
<feature type="transmembrane region" description="Helical" evidence="8">
    <location>
        <begin position="73"/>
        <end position="97"/>
    </location>
</feature>
<dbReference type="GO" id="GO:0043025">
    <property type="term" value="C:neuronal cell body"/>
    <property type="evidence" value="ECO:0007669"/>
    <property type="project" value="TreeGrafter"/>
</dbReference>
<dbReference type="GO" id="GO:0030424">
    <property type="term" value="C:axon"/>
    <property type="evidence" value="ECO:0007669"/>
    <property type="project" value="TreeGrafter"/>
</dbReference>
<reference evidence="9" key="1">
    <citation type="journal article" date="2023" name="G3 (Bethesda)">
        <title>Whole genome assemblies of Zophobas morio and Tenebrio molitor.</title>
        <authorList>
            <person name="Kaur S."/>
            <person name="Stinson S.A."/>
            <person name="diCenzo G.C."/>
        </authorList>
    </citation>
    <scope>NUCLEOTIDE SEQUENCE</scope>
    <source>
        <strain evidence="9">QUZm001</strain>
    </source>
</reference>
<feature type="transmembrane region" description="Helical" evidence="8">
    <location>
        <begin position="136"/>
        <end position="160"/>
    </location>
</feature>
<dbReference type="GO" id="GO:0007635">
    <property type="term" value="P:chemosensory behavior"/>
    <property type="evidence" value="ECO:0007669"/>
    <property type="project" value="TreeGrafter"/>
</dbReference>
<dbReference type="Proteomes" id="UP001168821">
    <property type="component" value="Unassembled WGS sequence"/>
</dbReference>
<name>A0AA38I181_9CUCU</name>
<gene>
    <name evidence="9" type="ORF">Zmor_019180</name>
</gene>
<evidence type="ECO:0000256" key="5">
    <source>
        <dbReference type="ARBA" id="ARBA00023136"/>
    </source>
</evidence>
<feature type="transmembrane region" description="Helical" evidence="8">
    <location>
        <begin position="251"/>
        <end position="274"/>
    </location>
</feature>
<feature type="transmembrane region" description="Helical" evidence="8">
    <location>
        <begin position="12"/>
        <end position="27"/>
    </location>
</feature>
<feature type="transmembrane region" description="Helical" evidence="8">
    <location>
        <begin position="166"/>
        <end position="188"/>
    </location>
</feature>
<evidence type="ECO:0000313" key="10">
    <source>
        <dbReference type="Proteomes" id="UP001168821"/>
    </source>
</evidence>
<evidence type="ECO:0000313" key="9">
    <source>
        <dbReference type="EMBL" id="KAJ3647295.1"/>
    </source>
</evidence>
<proteinExistence type="inferred from homology"/>
<evidence type="ECO:0000256" key="3">
    <source>
        <dbReference type="ARBA" id="ARBA00022692"/>
    </source>
</evidence>
<keyword evidence="5 8" id="KW-0472">Membrane</keyword>
<dbReference type="GO" id="GO:0050909">
    <property type="term" value="P:sensory perception of taste"/>
    <property type="evidence" value="ECO:0007669"/>
    <property type="project" value="InterPro"/>
</dbReference>
<keyword evidence="3 8" id="KW-0812">Transmembrane</keyword>
<dbReference type="EMBL" id="JALNTZ010000006">
    <property type="protein sequence ID" value="KAJ3647295.1"/>
    <property type="molecule type" value="Genomic_DNA"/>
</dbReference>
<dbReference type="AlphaFoldDB" id="A0AA38I181"/>
<evidence type="ECO:0000256" key="6">
    <source>
        <dbReference type="ARBA" id="ARBA00023170"/>
    </source>
</evidence>
<keyword evidence="6 8" id="KW-0675">Receptor</keyword>
<comment type="caution">
    <text evidence="8">Lacks conserved residue(s) required for the propagation of feature annotation.</text>
</comment>
<organism evidence="9 10">
    <name type="scientific">Zophobas morio</name>
    <dbReference type="NCBI Taxonomy" id="2755281"/>
    <lineage>
        <taxon>Eukaryota</taxon>
        <taxon>Metazoa</taxon>
        <taxon>Ecdysozoa</taxon>
        <taxon>Arthropoda</taxon>
        <taxon>Hexapoda</taxon>
        <taxon>Insecta</taxon>
        <taxon>Pterygota</taxon>
        <taxon>Neoptera</taxon>
        <taxon>Endopterygota</taxon>
        <taxon>Coleoptera</taxon>
        <taxon>Polyphaga</taxon>
        <taxon>Cucujiformia</taxon>
        <taxon>Tenebrionidae</taxon>
        <taxon>Zophobas</taxon>
    </lineage>
</organism>
<evidence type="ECO:0000256" key="2">
    <source>
        <dbReference type="ARBA" id="ARBA00022475"/>
    </source>
</evidence>
<accession>A0AA38I181</accession>
<evidence type="ECO:0000256" key="1">
    <source>
        <dbReference type="ARBA" id="ARBA00004651"/>
    </source>
</evidence>
<protein>
    <recommendedName>
        <fullName evidence="8">Gustatory receptor</fullName>
    </recommendedName>
</protein>
<keyword evidence="7 8" id="KW-0807">Transducer</keyword>
<sequence length="399" mass="46092">MAELLVKQGLKPIYFVATLLGIIPYNLENEKIRLSKWKVLQMVITFAIYVTTSILLGPATLHFDEDFAKIKTMIFVLMLQGYGHLVLIFLSIFASWFKSQKFLCEIYEIFKIDSELEKFGQKEKIIRVRWQHRRNLIFLMVIVLIVFNIFGSILSVYCFIPEGNWLHIFGVAYPQLITSCVSISYYLVTTMLQGRYKMINSILREKSKESRNIEDYITKSNFCQNMRLLVSLHKTLTKIARRINSLYSLHLLLWISINFGSMVGDLYMLFYSLLFKKLEMNPTINIIFVKNSINYGFNLFYVTKTTSDLCAEANKTKEVLVSVNIDIDEEDERNAVIASTLKLMQNKLEITACKLFKIDKGLLFSICGAASSYLFIMIQLDVGNQKNGTSATQETNYSM</sequence>
<comment type="function">
    <text evidence="8">Gustatory receptor which mediates acceptance or avoidance behavior, depending on its substrates.</text>
</comment>
<keyword evidence="10" id="KW-1185">Reference proteome</keyword>
<dbReference type="GO" id="GO:0007165">
    <property type="term" value="P:signal transduction"/>
    <property type="evidence" value="ECO:0007669"/>
    <property type="project" value="UniProtKB-KW"/>
</dbReference>
<dbReference type="PANTHER" id="PTHR21143">
    <property type="entry name" value="INVERTEBRATE GUSTATORY RECEPTOR"/>
    <property type="match status" value="1"/>
</dbReference>
<evidence type="ECO:0000256" key="4">
    <source>
        <dbReference type="ARBA" id="ARBA00022989"/>
    </source>
</evidence>
<dbReference type="Pfam" id="PF08395">
    <property type="entry name" value="7tm_7"/>
    <property type="match status" value="1"/>
</dbReference>
<feature type="transmembrane region" description="Helical" evidence="8">
    <location>
        <begin position="39"/>
        <end position="61"/>
    </location>
</feature>
<comment type="subcellular location">
    <subcellularLocation>
        <location evidence="1 8">Cell membrane</location>
        <topology evidence="1 8">Multi-pass membrane protein</topology>
    </subcellularLocation>
</comment>